<dbReference type="Gene3D" id="3.40.50.850">
    <property type="entry name" value="Isochorismatase-like"/>
    <property type="match status" value="1"/>
</dbReference>
<evidence type="ECO:0000259" key="2">
    <source>
        <dbReference type="Pfam" id="PF00857"/>
    </source>
</evidence>
<dbReference type="EMBL" id="FOBS01000034">
    <property type="protein sequence ID" value="SEM68114.1"/>
    <property type="molecule type" value="Genomic_DNA"/>
</dbReference>
<dbReference type="CDD" id="cd01014">
    <property type="entry name" value="nicotinamidase_related"/>
    <property type="match status" value="1"/>
</dbReference>
<evidence type="ECO:0000313" key="4">
    <source>
        <dbReference type="Proteomes" id="UP000198744"/>
    </source>
</evidence>
<name>A0A1H8ADV2_9BACT</name>
<dbReference type="GO" id="GO:0016787">
    <property type="term" value="F:hydrolase activity"/>
    <property type="evidence" value="ECO:0007669"/>
    <property type="project" value="UniProtKB-KW"/>
</dbReference>
<evidence type="ECO:0000313" key="3">
    <source>
        <dbReference type="EMBL" id="SEM68114.1"/>
    </source>
</evidence>
<sequence length="188" mass="20724">MSHQSSALLCIDLQREYFDPGRPLWVPEGAFVLTNTAKLVHKARHIGTPVVHVRHVSRKPGAVTFAPNSEFLEFPEDVSPRDGEYVITKSRPGAFYETALDAHLQSLGITRLFLCGLLSFMCVDTTAREAHARGYEVIFVRDATAALPIGDLSADVIHRVVCAIQGWMFSKVVCTDDAIKLLTGEPCD</sequence>
<dbReference type="Proteomes" id="UP000198744">
    <property type="component" value="Unassembled WGS sequence"/>
</dbReference>
<dbReference type="SUPFAM" id="SSF52499">
    <property type="entry name" value="Isochorismatase-like hydrolases"/>
    <property type="match status" value="1"/>
</dbReference>
<dbReference type="STRING" id="43775.SAMN04489760_1344"/>
<protein>
    <submittedName>
        <fullName evidence="3">Nicotinamidase-related amidase</fullName>
    </submittedName>
</protein>
<dbReference type="RefSeq" id="WP_093884589.1">
    <property type="nucleotide sequence ID" value="NZ_FOBS01000034.1"/>
</dbReference>
<feature type="domain" description="Isochorismatase-like" evidence="2">
    <location>
        <begin position="6"/>
        <end position="160"/>
    </location>
</feature>
<dbReference type="InterPro" id="IPR036380">
    <property type="entry name" value="Isochorismatase-like_sf"/>
</dbReference>
<accession>A0A1H8ADV2</accession>
<keyword evidence="1" id="KW-0378">Hydrolase</keyword>
<dbReference type="OrthoDB" id="9791276at2"/>
<dbReference type="PANTHER" id="PTHR43540">
    <property type="entry name" value="PEROXYUREIDOACRYLATE/UREIDOACRYLATE AMIDOHYDROLASE-RELATED"/>
    <property type="match status" value="1"/>
</dbReference>
<proteinExistence type="predicted"/>
<organism evidence="3 4">
    <name type="scientific">Syntrophus gentianae</name>
    <dbReference type="NCBI Taxonomy" id="43775"/>
    <lineage>
        <taxon>Bacteria</taxon>
        <taxon>Pseudomonadati</taxon>
        <taxon>Thermodesulfobacteriota</taxon>
        <taxon>Syntrophia</taxon>
        <taxon>Syntrophales</taxon>
        <taxon>Syntrophaceae</taxon>
        <taxon>Syntrophus</taxon>
    </lineage>
</organism>
<dbReference type="InterPro" id="IPR050272">
    <property type="entry name" value="Isochorismatase-like_hydrls"/>
</dbReference>
<dbReference type="InterPro" id="IPR000868">
    <property type="entry name" value="Isochorismatase-like_dom"/>
</dbReference>
<dbReference type="AlphaFoldDB" id="A0A1H8ADV2"/>
<gene>
    <name evidence="3" type="ORF">SAMN04489760_1344</name>
</gene>
<keyword evidence="4" id="KW-1185">Reference proteome</keyword>
<reference evidence="3 4" key="1">
    <citation type="submission" date="2016-10" db="EMBL/GenBank/DDBJ databases">
        <authorList>
            <person name="de Groot N.N."/>
        </authorList>
    </citation>
    <scope>NUCLEOTIDE SEQUENCE [LARGE SCALE GENOMIC DNA]</scope>
    <source>
        <strain evidence="3 4">DSM 8423</strain>
    </source>
</reference>
<dbReference type="Pfam" id="PF00857">
    <property type="entry name" value="Isochorismatase"/>
    <property type="match status" value="1"/>
</dbReference>
<evidence type="ECO:0000256" key="1">
    <source>
        <dbReference type="ARBA" id="ARBA00022801"/>
    </source>
</evidence>